<proteinExistence type="predicted"/>
<dbReference type="AlphaFoldDB" id="A0A9W6CBS8"/>
<sequence>MKNQILQVGNIILLIFSFILFSFGILMQEYVTIFWAIFFVWIVGVIYSVIKIRERIIVLCFFITLLTFLLGGSFLELILENSIETIFSNEITIHMSISLYLAVFGIILGCLFSNKVARIFKLEKKIKFRESDLKKYFQKSAKIITYFTLFFYFVVLFEKIFFVRDNTYLEYYLEYATNLPGVVVKLADMFPIAFWIFMGSMPSKKEVNRAMLFYGGYSVISLGTGQRNKFVLGILMIIIYYFFRDKMDHKQKWINKKVCFVGLLCVPFLISFLYFFGFSRDGIQVNHISTGEAIVEFMKNQSTSADLIGYEKLYETYLPENKLYSLGRLKDFFQNNVITQALFDIPVYQQQTAEAAIYGNSFGQMISYLVMPWNYIQGRGLGSCYIAELYHDFGYIGIFLFNLLLGIVLSNSIYIVKSGNMFVIGIFLLMVEKIIYMPRDTTSNFLYTGINFTTILTIVLIVIIGKMIQMKYKER</sequence>
<evidence type="ECO:0000256" key="1">
    <source>
        <dbReference type="SAM" id="Phobius"/>
    </source>
</evidence>
<feature type="transmembrane region" description="Helical" evidence="1">
    <location>
        <begin position="230"/>
        <end position="246"/>
    </location>
</feature>
<keyword evidence="1" id="KW-0812">Transmembrane</keyword>
<feature type="transmembrane region" description="Helical" evidence="1">
    <location>
        <begin position="57"/>
        <end position="79"/>
    </location>
</feature>
<dbReference type="EMBL" id="BSBO01000066">
    <property type="protein sequence ID" value="GLG06317.1"/>
    <property type="molecule type" value="Genomic_DNA"/>
</dbReference>
<protein>
    <recommendedName>
        <fullName evidence="4">Oligosaccharide repeat unit polymerase</fullName>
    </recommendedName>
</protein>
<evidence type="ECO:0000313" key="2">
    <source>
        <dbReference type="EMBL" id="GLG06317.1"/>
    </source>
</evidence>
<dbReference type="Proteomes" id="UP001145145">
    <property type="component" value="Unassembled WGS sequence"/>
</dbReference>
<keyword evidence="1" id="KW-1133">Transmembrane helix</keyword>
<feature type="transmembrane region" description="Helical" evidence="1">
    <location>
        <begin position="182"/>
        <end position="200"/>
    </location>
</feature>
<evidence type="ECO:0000313" key="3">
    <source>
        <dbReference type="Proteomes" id="UP001145145"/>
    </source>
</evidence>
<keyword evidence="1" id="KW-0472">Membrane</keyword>
<feature type="transmembrane region" description="Helical" evidence="1">
    <location>
        <begin position="445"/>
        <end position="465"/>
    </location>
</feature>
<organism evidence="2 3">
    <name type="scientific">Sellimonas catena</name>
    <dbReference type="NCBI Taxonomy" id="2994035"/>
    <lineage>
        <taxon>Bacteria</taxon>
        <taxon>Bacillati</taxon>
        <taxon>Bacillota</taxon>
        <taxon>Clostridia</taxon>
        <taxon>Lachnospirales</taxon>
        <taxon>Lachnospiraceae</taxon>
        <taxon>Sellimonas</taxon>
    </lineage>
</organism>
<feature type="transmembrane region" description="Helical" evidence="1">
    <location>
        <begin position="33"/>
        <end position="50"/>
    </location>
</feature>
<name>A0A9W6CBS8_9FIRM</name>
<dbReference type="Pfam" id="PF14296">
    <property type="entry name" value="O-ag_pol_Wzy"/>
    <property type="match status" value="1"/>
</dbReference>
<feature type="transmembrane region" description="Helical" evidence="1">
    <location>
        <begin position="91"/>
        <end position="112"/>
    </location>
</feature>
<dbReference type="NCBIfam" id="TIGR04370">
    <property type="entry name" value="glyco_rpt_poly"/>
    <property type="match status" value="1"/>
</dbReference>
<reference evidence="2 3" key="1">
    <citation type="journal article" date="2023" name="Int. J. Syst. Evol. Microbiol.">
        <title>Sellimonas catena sp. nov., isolated from human faeces.</title>
        <authorList>
            <person name="Hisatomi A."/>
            <person name="Ohkuma M."/>
            <person name="Sakamoto M."/>
        </authorList>
    </citation>
    <scope>NUCLEOTIDE SEQUENCE [LARGE SCALE GENOMIC DNA]</scope>
    <source>
        <strain evidence="2 3">12EGH17</strain>
    </source>
</reference>
<dbReference type="InterPro" id="IPR029468">
    <property type="entry name" value="O-ag_pol_Wzy"/>
</dbReference>
<keyword evidence="3" id="KW-1185">Reference proteome</keyword>
<accession>A0A9W6CBS8</accession>
<evidence type="ECO:0008006" key="4">
    <source>
        <dbReference type="Google" id="ProtNLM"/>
    </source>
</evidence>
<comment type="caution">
    <text evidence="2">The sequence shown here is derived from an EMBL/GenBank/DDBJ whole genome shotgun (WGS) entry which is preliminary data.</text>
</comment>
<feature type="transmembrane region" description="Helical" evidence="1">
    <location>
        <begin position="421"/>
        <end position="439"/>
    </location>
</feature>
<feature type="transmembrane region" description="Helical" evidence="1">
    <location>
        <begin position="258"/>
        <end position="277"/>
    </location>
</feature>
<feature type="transmembrane region" description="Helical" evidence="1">
    <location>
        <begin position="393"/>
        <end position="414"/>
    </location>
</feature>
<gene>
    <name evidence="2" type="ORF">Selli1_34910</name>
</gene>
<feature type="transmembrane region" description="Helical" evidence="1">
    <location>
        <begin position="7"/>
        <end position="27"/>
    </location>
</feature>
<feature type="transmembrane region" description="Helical" evidence="1">
    <location>
        <begin position="143"/>
        <end position="162"/>
    </location>
</feature>